<dbReference type="HOGENOM" id="CLU_2506458_0_0_9"/>
<protein>
    <submittedName>
        <fullName evidence="1">Uncharacterized protein</fullName>
    </submittedName>
</protein>
<name>E0RVT9_BUTPB</name>
<reference evidence="1 2" key="1">
    <citation type="journal article" date="2010" name="PLoS ONE">
        <title>The glycobiome of the rumen bacterium Butyrivibrio proteoclasticus B316(T) highlights adaptation to a polysaccharide-rich environment.</title>
        <authorList>
            <person name="Kelly W.J."/>
            <person name="Leahy S.C."/>
            <person name="Altermann E."/>
            <person name="Yeoman C.J."/>
            <person name="Dunne J.C."/>
            <person name="Kong Z."/>
            <person name="Pacheco D.M."/>
            <person name="Li D."/>
            <person name="Noel S.J."/>
            <person name="Moon C.D."/>
            <person name="Cookson A.L."/>
            <person name="Attwood G.T."/>
        </authorList>
    </citation>
    <scope>NUCLEOTIDE SEQUENCE [LARGE SCALE GENOMIC DNA]</scope>
    <source>
        <strain evidence="2">ATCC 51982 / DSM 14932 / B316</strain>
    </source>
</reference>
<evidence type="ECO:0000313" key="1">
    <source>
        <dbReference type="EMBL" id="ADL35247.1"/>
    </source>
</evidence>
<evidence type="ECO:0000313" key="2">
    <source>
        <dbReference type="Proteomes" id="UP000001299"/>
    </source>
</evidence>
<dbReference type="KEGG" id="bpb:bpr_I2514"/>
<dbReference type="AlphaFoldDB" id="E0RVT9"/>
<dbReference type="Proteomes" id="UP000001299">
    <property type="component" value="Chromosome 1"/>
</dbReference>
<sequence length="85" mass="9964">MTSKELKKYFKDHLVPKKLYKIGGHHKNRICLDKTDKGWAVFFQDNKERIGVMNFVDEASACNSMKDELRKLMEQLYGITWAPAK</sequence>
<keyword evidence="2" id="KW-1185">Reference proteome</keyword>
<accession>E0RVT9</accession>
<proteinExistence type="predicted"/>
<dbReference type="EMBL" id="CP001810">
    <property type="protein sequence ID" value="ADL35247.1"/>
    <property type="molecule type" value="Genomic_DNA"/>
</dbReference>
<organism evidence="1 2">
    <name type="scientific">Butyrivibrio proteoclasticus (strain ATCC 51982 / DSM 14932 / B316)</name>
    <name type="common">Clostridium proteoclasticum</name>
    <dbReference type="NCBI Taxonomy" id="515622"/>
    <lineage>
        <taxon>Bacteria</taxon>
        <taxon>Bacillati</taxon>
        <taxon>Bacillota</taxon>
        <taxon>Clostridia</taxon>
        <taxon>Lachnospirales</taxon>
        <taxon>Lachnospiraceae</taxon>
        <taxon>Butyrivibrio</taxon>
    </lineage>
</organism>
<dbReference type="RefSeq" id="WP_013281900.1">
    <property type="nucleotide sequence ID" value="NC_014387.1"/>
</dbReference>
<gene>
    <name evidence="1" type="ordered locus">bpr_I2514</name>
</gene>
<dbReference type="eggNOG" id="ENOG50326R8">
    <property type="taxonomic scope" value="Bacteria"/>
</dbReference>